<dbReference type="InterPro" id="IPR040624">
    <property type="entry name" value="HalOD1"/>
</dbReference>
<organism evidence="2 3">
    <name type="scientific">Halogeometricum pallidum JCM 14848</name>
    <dbReference type="NCBI Taxonomy" id="1227487"/>
    <lineage>
        <taxon>Archaea</taxon>
        <taxon>Methanobacteriati</taxon>
        <taxon>Methanobacteriota</taxon>
        <taxon>Stenosarchaea group</taxon>
        <taxon>Halobacteria</taxon>
        <taxon>Halobacteriales</taxon>
        <taxon>Haloferacaceae</taxon>
        <taxon>Halogeometricum</taxon>
    </lineage>
</organism>
<dbReference type="AlphaFoldDB" id="M0DD10"/>
<gene>
    <name evidence="2" type="ORF">C474_07607</name>
</gene>
<dbReference type="Proteomes" id="UP000011513">
    <property type="component" value="Unassembled WGS sequence"/>
</dbReference>
<dbReference type="Pfam" id="PF18545">
    <property type="entry name" value="HalOD1"/>
    <property type="match status" value="1"/>
</dbReference>
<protein>
    <recommendedName>
        <fullName evidence="1">Halobacterial output domain-containing protein</fullName>
    </recommendedName>
</protein>
<evidence type="ECO:0000259" key="1">
    <source>
        <dbReference type="Pfam" id="PF18545"/>
    </source>
</evidence>
<keyword evidence="3" id="KW-1185">Reference proteome</keyword>
<feature type="domain" description="Halobacterial output" evidence="1">
    <location>
        <begin position="38"/>
        <end position="100"/>
    </location>
</feature>
<sequence length="103" mass="11129">MSEGVQDEGSIECHQTRAVYPAVEPTADGTTIDDPDEFVATLVWRIAAELGCDPLSLPPLRQQIDLDAVASLATDGRSSLRFTCGNCEVFVGYDGQITVDRIK</sequence>
<evidence type="ECO:0000313" key="3">
    <source>
        <dbReference type="Proteomes" id="UP000011513"/>
    </source>
</evidence>
<comment type="caution">
    <text evidence="2">The sequence shown here is derived from an EMBL/GenBank/DDBJ whole genome shotgun (WGS) entry which is preliminary data.</text>
</comment>
<evidence type="ECO:0000313" key="2">
    <source>
        <dbReference type="EMBL" id="ELZ32014.1"/>
    </source>
</evidence>
<reference evidence="2 3" key="1">
    <citation type="journal article" date="2014" name="PLoS Genet.">
        <title>Phylogenetically driven sequencing of extremely halophilic archaea reveals strategies for static and dynamic osmo-response.</title>
        <authorList>
            <person name="Becker E.A."/>
            <person name="Seitzer P.M."/>
            <person name="Tritt A."/>
            <person name="Larsen D."/>
            <person name="Krusor M."/>
            <person name="Yao A.I."/>
            <person name="Wu D."/>
            <person name="Madern D."/>
            <person name="Eisen J.A."/>
            <person name="Darling A.E."/>
            <person name="Facciotti M.T."/>
        </authorList>
    </citation>
    <scope>NUCLEOTIDE SEQUENCE [LARGE SCALE GENOMIC DNA]</scope>
    <source>
        <strain evidence="2 3">JCM 14848</strain>
    </source>
</reference>
<dbReference type="RefSeq" id="WP_008385503.1">
    <property type="nucleotide sequence ID" value="NZ_AOIV01000015.1"/>
</dbReference>
<accession>M0DD10</accession>
<proteinExistence type="predicted"/>
<dbReference type="InParanoid" id="M0DD10"/>
<name>M0DD10_HALPD</name>
<dbReference type="EMBL" id="AOIV01000015">
    <property type="protein sequence ID" value="ELZ32014.1"/>
    <property type="molecule type" value="Genomic_DNA"/>
</dbReference>